<reference evidence="1" key="1">
    <citation type="submission" date="2020-05" db="EMBL/GenBank/DDBJ databases">
        <title>Chitinophaga laudate sp. nov., isolated from a tropical peat swamp.</title>
        <authorList>
            <person name="Goh C.B.S."/>
            <person name="Lee M.S."/>
            <person name="Parimannan S."/>
            <person name="Pasbakhsh P."/>
            <person name="Yule C.M."/>
            <person name="Rajandas H."/>
            <person name="Loke S."/>
            <person name="Croft L."/>
            <person name="Tan J.B.L."/>
        </authorList>
    </citation>
    <scope>NUCLEOTIDE SEQUENCE</scope>
    <source>
        <strain evidence="1">Mgbs1</strain>
    </source>
</reference>
<dbReference type="EMBL" id="RIAR02000001">
    <property type="protein sequence ID" value="NSL90027.1"/>
    <property type="molecule type" value="Genomic_DNA"/>
</dbReference>
<gene>
    <name evidence="1" type="ORF">ECE50_024525</name>
</gene>
<protein>
    <submittedName>
        <fullName evidence="1">DUF1345 domain-containing protein</fullName>
    </submittedName>
</protein>
<comment type="caution">
    <text evidence="1">The sequence shown here is derived from an EMBL/GenBank/DDBJ whole genome shotgun (WGS) entry which is preliminary data.</text>
</comment>
<dbReference type="Pfam" id="PF07077">
    <property type="entry name" value="DUF1345"/>
    <property type="match status" value="1"/>
</dbReference>
<accession>A0A3S1JG46</accession>
<evidence type="ECO:0000313" key="1">
    <source>
        <dbReference type="EMBL" id="NSL90027.1"/>
    </source>
</evidence>
<organism evidence="1 2">
    <name type="scientific">Chitinophaga solisilvae</name>
    <dbReference type="NCBI Taxonomy" id="1233460"/>
    <lineage>
        <taxon>Bacteria</taxon>
        <taxon>Pseudomonadati</taxon>
        <taxon>Bacteroidota</taxon>
        <taxon>Chitinophagia</taxon>
        <taxon>Chitinophagales</taxon>
        <taxon>Chitinophagaceae</taxon>
        <taxon>Chitinophaga</taxon>
    </lineage>
</organism>
<dbReference type="Proteomes" id="UP000281028">
    <property type="component" value="Unassembled WGS sequence"/>
</dbReference>
<sequence length="231" mass="26057">MVSLGTTLLMLLVLLLFPHSIRNPLVYYMLLWDVFALSYIATGWIVFFKRPVTGIREWARVDDGSRLFVTVIVLIASFSSMVTILLLMLSHGEDGGMYLPVSVTGMLASWFMVHTTFTFHYANLYYDDDKLDNTKHAGGLEFPDEKKPDYLDFAYFSFVIGMTFQVSDVQIDARTIRRTALVHGLLSFILNTFVVALTINLIAGLKPSSAHMQPPVKPVVTMQETVPSKDF</sequence>
<dbReference type="OrthoDB" id="64737at2"/>
<evidence type="ECO:0000313" key="2">
    <source>
        <dbReference type="Proteomes" id="UP000281028"/>
    </source>
</evidence>
<keyword evidence="2" id="KW-1185">Reference proteome</keyword>
<proteinExistence type="predicted"/>
<dbReference type="InterPro" id="IPR009781">
    <property type="entry name" value="DUF1345"/>
</dbReference>
<name>A0A3S1JG46_9BACT</name>
<dbReference type="AlphaFoldDB" id="A0A3S1JG46"/>